<dbReference type="SUPFAM" id="SSF52540">
    <property type="entry name" value="P-loop containing nucleoside triphosphate hydrolases"/>
    <property type="match status" value="1"/>
</dbReference>
<dbReference type="Pfam" id="PF12710">
    <property type="entry name" value="HAD"/>
    <property type="match status" value="1"/>
</dbReference>
<dbReference type="SUPFAM" id="SSF56784">
    <property type="entry name" value="HAD-like"/>
    <property type="match status" value="1"/>
</dbReference>
<proteinExistence type="predicted"/>
<dbReference type="GO" id="GO:0005737">
    <property type="term" value="C:cytoplasm"/>
    <property type="evidence" value="ECO:0007669"/>
    <property type="project" value="TreeGrafter"/>
</dbReference>
<dbReference type="GO" id="GO:0000287">
    <property type="term" value="F:magnesium ion binding"/>
    <property type="evidence" value="ECO:0007669"/>
    <property type="project" value="TreeGrafter"/>
</dbReference>
<dbReference type="PANTHER" id="PTHR43344">
    <property type="entry name" value="PHOSPHOSERINE PHOSPHATASE"/>
    <property type="match status" value="1"/>
</dbReference>
<dbReference type="CDD" id="cd06223">
    <property type="entry name" value="PRTases_typeI"/>
    <property type="match status" value="1"/>
</dbReference>
<protein>
    <recommendedName>
        <fullName evidence="1">Phosphoribosyltransferase domain-containing protein</fullName>
    </recommendedName>
</protein>
<dbReference type="GO" id="GO:0006564">
    <property type="term" value="P:L-serine biosynthetic process"/>
    <property type="evidence" value="ECO:0007669"/>
    <property type="project" value="TreeGrafter"/>
</dbReference>
<dbReference type="InterPro" id="IPR029057">
    <property type="entry name" value="PRTase-like"/>
</dbReference>
<dbReference type="InterPro" id="IPR023214">
    <property type="entry name" value="HAD_sf"/>
</dbReference>
<evidence type="ECO:0000259" key="1">
    <source>
        <dbReference type="Pfam" id="PF14681"/>
    </source>
</evidence>
<dbReference type="InterPro" id="IPR000836">
    <property type="entry name" value="PRTase_dom"/>
</dbReference>
<dbReference type="Pfam" id="PF13207">
    <property type="entry name" value="AAA_17"/>
    <property type="match status" value="1"/>
</dbReference>
<dbReference type="EMBL" id="CP034206">
    <property type="protein sequence ID" value="QBZ58438.1"/>
    <property type="molecule type" value="Genomic_DNA"/>
</dbReference>
<gene>
    <name evidence="2" type="ORF">PoMZ_03390</name>
</gene>
<dbReference type="InterPro" id="IPR027417">
    <property type="entry name" value="P-loop_NTPase"/>
</dbReference>
<dbReference type="Pfam" id="PF14681">
    <property type="entry name" value="UPRTase"/>
    <property type="match status" value="1"/>
</dbReference>
<evidence type="ECO:0000313" key="3">
    <source>
        <dbReference type="Proteomes" id="UP000294847"/>
    </source>
</evidence>
<dbReference type="PANTHER" id="PTHR43344:SF20">
    <property type="entry name" value="URACIL PHOSPHORIBOSYLTRANSFERASE"/>
    <property type="match status" value="1"/>
</dbReference>
<evidence type="ECO:0000313" key="2">
    <source>
        <dbReference type="EMBL" id="QBZ58438.1"/>
    </source>
</evidence>
<sequence>MVVELVRFRSAALHRWHTFISLPRQASVSWHRARLYEELAERRAAVTSISRLSETADVVFTISRARFDGHPFQSHMLIAVPASVLLYMVAKFSLRWTFYRIVAFACGARGRKLKEVRKVVNPRKTSKVDEVARRHGLDPRICRSWATRRSFSMCVNKIKTPNIIGIYGLPGAGKTTLLSQLRQTTETWLEEYDYYEGSEVIDSVVDGGLAAFKKLPHADKQRHRATAVRQIGRDACNNGKSALVAGHFILPNDDLDGGLQEVYTEADLETFTHIIYLKVPAEDICKQCAADMQRKRALFPVEEVNRWQDVEVERLFHLCLDRGIVFATVSGGKETTVQRVADLCSFWNLSEQQNSDLAVSMASRIFSSTQLELCSNILVFDADRTLAPQDSGTLFVKKCLSNGHLRQPEEMKVVLKTVFGGPLGYTHRAFQQVSVLLESFECFNETYDSICDTVSNQITIYPEMATVLSQATRDPRVIPLVVTSGVRRVWEMALQRIGLQGIPIFGGGRVRDQYVVTPQTKATIVAWLATFKTGDHRRDVTVYGDSPLDIPMMAEAGRAFVIVGNEETRSSTMDSELEKAIRSKVFGKTHDKNFETRIKQILLPSNVTPRPGLSIAELQYPMEDVPVNIAPSTAAKLLASPMRDASIAGPALQEAHAQAGRFLATQVVAQVIGLEEHIIPHVQGQKTIGYRLKAEERTLIVAMMRGGEPMARGVYQTFPLAMFAFAKYPHELATRDVVDMESILLVDSVINTGKSMIDCVEHIRAMNSKAKILLVAGVVQAGAIELEVDGISEGGSLRRKLGWHGDVGIVALRVSENKYTGAKGTDTGNRLFNTTHWH</sequence>
<dbReference type="Gene3D" id="3.40.50.1000">
    <property type="entry name" value="HAD superfamily/HAD-like"/>
    <property type="match status" value="1"/>
</dbReference>
<organism evidence="2 3">
    <name type="scientific">Pyricularia oryzae</name>
    <name type="common">Rice blast fungus</name>
    <name type="synonym">Magnaporthe oryzae</name>
    <dbReference type="NCBI Taxonomy" id="318829"/>
    <lineage>
        <taxon>Eukaryota</taxon>
        <taxon>Fungi</taxon>
        <taxon>Dikarya</taxon>
        <taxon>Ascomycota</taxon>
        <taxon>Pezizomycotina</taxon>
        <taxon>Sordariomycetes</taxon>
        <taxon>Sordariomycetidae</taxon>
        <taxon>Magnaporthales</taxon>
        <taxon>Pyriculariaceae</taxon>
        <taxon>Pyricularia</taxon>
    </lineage>
</organism>
<dbReference type="Proteomes" id="UP000294847">
    <property type="component" value="Chromosome 3"/>
</dbReference>
<dbReference type="InterPro" id="IPR036412">
    <property type="entry name" value="HAD-like_sf"/>
</dbReference>
<dbReference type="Gene3D" id="3.40.50.300">
    <property type="entry name" value="P-loop containing nucleotide triphosphate hydrolases"/>
    <property type="match status" value="1"/>
</dbReference>
<dbReference type="InterPro" id="IPR050582">
    <property type="entry name" value="HAD-like_SerB"/>
</dbReference>
<dbReference type="SUPFAM" id="SSF53271">
    <property type="entry name" value="PRTase-like"/>
    <property type="match status" value="1"/>
</dbReference>
<reference evidence="2 3" key="1">
    <citation type="journal article" date="2019" name="Mol. Biol. Evol.">
        <title>Blast fungal genomes show frequent chromosomal changes, gene gains and losses, and effector gene turnover.</title>
        <authorList>
            <person name="Gomez Luciano L.B."/>
            <person name="Jason Tsai I."/>
            <person name="Chuma I."/>
            <person name="Tosa Y."/>
            <person name="Chen Y.H."/>
            <person name="Li J.Y."/>
            <person name="Li M.Y."/>
            <person name="Jade Lu M.Y."/>
            <person name="Nakayashiki H."/>
            <person name="Li W.H."/>
        </authorList>
    </citation>
    <scope>NUCLEOTIDE SEQUENCE [LARGE SCALE GENOMIC DNA]</scope>
    <source>
        <strain evidence="2">MZ5-1-6</strain>
    </source>
</reference>
<dbReference type="GO" id="GO:0036424">
    <property type="term" value="F:L-phosphoserine phosphatase activity"/>
    <property type="evidence" value="ECO:0007669"/>
    <property type="project" value="TreeGrafter"/>
</dbReference>
<name>A0A4P7N747_PYROR</name>
<dbReference type="AlphaFoldDB" id="A0A4P7N747"/>
<dbReference type="Gene3D" id="3.40.50.2020">
    <property type="match status" value="1"/>
</dbReference>
<feature type="domain" description="Phosphoribosyltransferase" evidence="1">
    <location>
        <begin position="632"/>
        <end position="834"/>
    </location>
</feature>
<accession>A0A4P7N747</accession>